<sequence length="158" mass="17420">MNDISFTSYTASADETISLGRKLGAALKTGDVVALVGELGSGKTCFAKGLGLGLGVASDTVINSPSFSLVNEYEGRYPFYHIDGYRLENLLEFLSAGLDHYFNMEGVVAMEWADRWPEILPDYNIRVELMIEGEVNRKITLTANHPRAIEILEEIKNA</sequence>
<evidence type="ECO:0000256" key="7">
    <source>
        <dbReference type="ARBA" id="ARBA00022741"/>
    </source>
</evidence>
<evidence type="ECO:0000256" key="9">
    <source>
        <dbReference type="ARBA" id="ARBA00022842"/>
    </source>
</evidence>
<dbReference type="GO" id="GO:0002949">
    <property type="term" value="P:tRNA threonylcarbamoyladenosine modification"/>
    <property type="evidence" value="ECO:0007669"/>
    <property type="project" value="InterPro"/>
</dbReference>
<proteinExistence type="inferred from homology"/>
<name>A0A445N2L5_9BACT</name>
<evidence type="ECO:0000313" key="11">
    <source>
        <dbReference type="EMBL" id="SPD75938.1"/>
    </source>
</evidence>
<comment type="similarity">
    <text evidence="2">Belongs to the TsaE family.</text>
</comment>
<evidence type="ECO:0000256" key="2">
    <source>
        <dbReference type="ARBA" id="ARBA00007599"/>
    </source>
</evidence>
<dbReference type="NCBIfam" id="TIGR00150">
    <property type="entry name" value="T6A_YjeE"/>
    <property type="match status" value="1"/>
</dbReference>
<evidence type="ECO:0000256" key="4">
    <source>
        <dbReference type="ARBA" id="ARBA00022490"/>
    </source>
</evidence>
<dbReference type="Gene3D" id="3.40.50.300">
    <property type="entry name" value="P-loop containing nucleotide triphosphate hydrolases"/>
    <property type="match status" value="1"/>
</dbReference>
<protein>
    <recommendedName>
        <fullName evidence="3">tRNA threonylcarbamoyladenosine biosynthesis protein TsaE</fullName>
    </recommendedName>
    <alternativeName>
        <fullName evidence="10">t(6)A37 threonylcarbamoyladenosine biosynthesis protein TsaE</fullName>
    </alternativeName>
</protein>
<dbReference type="AlphaFoldDB" id="A0A445N2L5"/>
<dbReference type="PANTHER" id="PTHR33540">
    <property type="entry name" value="TRNA THREONYLCARBAMOYLADENOSINE BIOSYNTHESIS PROTEIN TSAE"/>
    <property type="match status" value="1"/>
</dbReference>
<evidence type="ECO:0000256" key="5">
    <source>
        <dbReference type="ARBA" id="ARBA00022694"/>
    </source>
</evidence>
<keyword evidence="9" id="KW-0460">Magnesium</keyword>
<dbReference type="GO" id="GO:0046872">
    <property type="term" value="F:metal ion binding"/>
    <property type="evidence" value="ECO:0007669"/>
    <property type="project" value="UniProtKB-KW"/>
</dbReference>
<dbReference type="InterPro" id="IPR027417">
    <property type="entry name" value="P-loop_NTPase"/>
</dbReference>
<keyword evidence="8" id="KW-0067">ATP-binding</keyword>
<dbReference type="EMBL" id="OJIN01000223">
    <property type="protein sequence ID" value="SPD75938.1"/>
    <property type="molecule type" value="Genomic_DNA"/>
</dbReference>
<keyword evidence="7" id="KW-0547">Nucleotide-binding</keyword>
<reference evidence="11" key="1">
    <citation type="submission" date="2018-01" db="EMBL/GenBank/DDBJ databases">
        <authorList>
            <person name="Regsiter A."/>
            <person name="William W."/>
        </authorList>
    </citation>
    <scope>NUCLEOTIDE SEQUENCE</scope>
    <source>
        <strain evidence="11">TRIP AH-1</strain>
    </source>
</reference>
<dbReference type="InterPro" id="IPR003442">
    <property type="entry name" value="T6A_TsaE"/>
</dbReference>
<gene>
    <name evidence="11" type="primary">tsaE</name>
    <name evidence="11" type="ORF">PITCH_A780068</name>
</gene>
<accession>A0A445N2L5</accession>
<dbReference type="PANTHER" id="PTHR33540:SF2">
    <property type="entry name" value="TRNA THREONYLCARBAMOYLADENOSINE BIOSYNTHESIS PROTEIN TSAE"/>
    <property type="match status" value="1"/>
</dbReference>
<dbReference type="SUPFAM" id="SSF52540">
    <property type="entry name" value="P-loop containing nucleoside triphosphate hydrolases"/>
    <property type="match status" value="1"/>
</dbReference>
<evidence type="ECO:0000256" key="1">
    <source>
        <dbReference type="ARBA" id="ARBA00004496"/>
    </source>
</evidence>
<evidence type="ECO:0000256" key="8">
    <source>
        <dbReference type="ARBA" id="ARBA00022840"/>
    </source>
</evidence>
<evidence type="ECO:0000256" key="6">
    <source>
        <dbReference type="ARBA" id="ARBA00022723"/>
    </source>
</evidence>
<organism evidence="11">
    <name type="scientific">uncultured Desulfobacterium sp</name>
    <dbReference type="NCBI Taxonomy" id="201089"/>
    <lineage>
        <taxon>Bacteria</taxon>
        <taxon>Pseudomonadati</taxon>
        <taxon>Thermodesulfobacteriota</taxon>
        <taxon>Desulfobacteria</taxon>
        <taxon>Desulfobacterales</taxon>
        <taxon>Desulfobacteriaceae</taxon>
        <taxon>Desulfobacterium</taxon>
        <taxon>environmental samples</taxon>
    </lineage>
</organism>
<dbReference type="Pfam" id="PF02367">
    <property type="entry name" value="TsaE"/>
    <property type="match status" value="1"/>
</dbReference>
<evidence type="ECO:0000256" key="3">
    <source>
        <dbReference type="ARBA" id="ARBA00019010"/>
    </source>
</evidence>
<comment type="subcellular location">
    <subcellularLocation>
        <location evidence="1">Cytoplasm</location>
    </subcellularLocation>
</comment>
<dbReference type="GO" id="GO:0005737">
    <property type="term" value="C:cytoplasm"/>
    <property type="evidence" value="ECO:0007669"/>
    <property type="project" value="UniProtKB-SubCell"/>
</dbReference>
<keyword evidence="4" id="KW-0963">Cytoplasm</keyword>
<evidence type="ECO:0000256" key="10">
    <source>
        <dbReference type="ARBA" id="ARBA00032441"/>
    </source>
</evidence>
<keyword evidence="5" id="KW-0819">tRNA processing</keyword>
<dbReference type="GO" id="GO:0005524">
    <property type="term" value="F:ATP binding"/>
    <property type="evidence" value="ECO:0007669"/>
    <property type="project" value="UniProtKB-KW"/>
</dbReference>
<keyword evidence="6" id="KW-0479">Metal-binding</keyword>